<evidence type="ECO:0000313" key="4">
    <source>
        <dbReference type="Proteomes" id="UP001597182"/>
    </source>
</evidence>
<dbReference type="PANTHER" id="PTHR43603">
    <property type="entry name" value="COBW DOMAIN-CONTAINING PROTEIN DDB_G0274527"/>
    <property type="match status" value="1"/>
</dbReference>
<dbReference type="InterPro" id="IPR011629">
    <property type="entry name" value="CobW-like_C"/>
</dbReference>
<feature type="region of interest" description="Disordered" evidence="1">
    <location>
        <begin position="396"/>
        <end position="450"/>
    </location>
</feature>
<feature type="compositionally biased region" description="Low complexity" evidence="1">
    <location>
        <begin position="433"/>
        <end position="442"/>
    </location>
</feature>
<dbReference type="Proteomes" id="UP001597182">
    <property type="component" value="Unassembled WGS sequence"/>
</dbReference>
<proteinExistence type="predicted"/>
<dbReference type="PANTHER" id="PTHR43603:SF1">
    <property type="entry name" value="ZINC-REGULATED GTPASE METALLOPROTEIN ACTIVATOR 1"/>
    <property type="match status" value="1"/>
</dbReference>
<protein>
    <submittedName>
        <fullName evidence="3">Ribosome hibernation factor-recruiting GTPase MRF</fullName>
    </submittedName>
</protein>
<dbReference type="SUPFAM" id="SSF90002">
    <property type="entry name" value="Hypothetical protein YjiA, C-terminal domain"/>
    <property type="match status" value="1"/>
</dbReference>
<gene>
    <name evidence="3" type="primary">mrf</name>
    <name evidence="3" type="ORF">ACFQ34_25470</name>
</gene>
<reference evidence="4" key="1">
    <citation type="journal article" date="2019" name="Int. J. Syst. Evol. Microbiol.">
        <title>The Global Catalogue of Microorganisms (GCM) 10K type strain sequencing project: providing services to taxonomists for standard genome sequencing and annotation.</title>
        <authorList>
            <consortium name="The Broad Institute Genomics Platform"/>
            <consortium name="The Broad Institute Genome Sequencing Center for Infectious Disease"/>
            <person name="Wu L."/>
            <person name="Ma J."/>
        </authorList>
    </citation>
    <scope>NUCLEOTIDE SEQUENCE [LARGE SCALE GENOMIC DNA]</scope>
    <source>
        <strain evidence="4">CCUG 49018</strain>
    </source>
</reference>
<evidence type="ECO:0000259" key="2">
    <source>
        <dbReference type="SMART" id="SM00833"/>
    </source>
</evidence>
<dbReference type="NCBIfam" id="NF047431">
    <property type="entry name" value="hiber_recruit"/>
    <property type="match status" value="1"/>
</dbReference>
<accession>A0ABW3VN64</accession>
<comment type="caution">
    <text evidence="3">The sequence shown here is derived from an EMBL/GenBank/DDBJ whole genome shotgun (WGS) entry which is preliminary data.</text>
</comment>
<feature type="compositionally biased region" description="Basic and acidic residues" evidence="1">
    <location>
        <begin position="405"/>
        <end position="419"/>
    </location>
</feature>
<dbReference type="Pfam" id="PF07683">
    <property type="entry name" value="CobW_C"/>
    <property type="match status" value="1"/>
</dbReference>
<keyword evidence="4" id="KW-1185">Reference proteome</keyword>
<dbReference type="Gene3D" id="3.40.50.300">
    <property type="entry name" value="P-loop containing nucleotide triphosphate hydrolases"/>
    <property type="match status" value="1"/>
</dbReference>
<dbReference type="InterPro" id="IPR051927">
    <property type="entry name" value="Zn_Chap_cDPG_Synth"/>
</dbReference>
<feature type="domain" description="CobW C-terminal" evidence="2">
    <location>
        <begin position="262"/>
        <end position="378"/>
    </location>
</feature>
<organism evidence="3 4">
    <name type="scientific">Pseudonocardia benzenivorans</name>
    <dbReference type="NCBI Taxonomy" id="228005"/>
    <lineage>
        <taxon>Bacteria</taxon>
        <taxon>Bacillati</taxon>
        <taxon>Actinomycetota</taxon>
        <taxon>Actinomycetes</taxon>
        <taxon>Pseudonocardiales</taxon>
        <taxon>Pseudonocardiaceae</taxon>
        <taxon>Pseudonocardia</taxon>
    </lineage>
</organism>
<dbReference type="SMART" id="SM00833">
    <property type="entry name" value="CobW_C"/>
    <property type="match status" value="1"/>
</dbReference>
<dbReference type="RefSeq" id="WP_346094263.1">
    <property type="nucleotide sequence ID" value="NZ_BAABKS010000090.1"/>
</dbReference>
<dbReference type="InterPro" id="IPR027417">
    <property type="entry name" value="P-loop_NTPase"/>
</dbReference>
<sequence length="450" mass="48011">MPLDPRRPTGPEPTTELVVLAGLTPDGTEQIAQLMLAEPGTVVVHHDLRHLGDGRVFRRIRDATSDTATEVELAHGCLSCTLRDDLLPRVVELTGQARRVVVHLDPVLEPEQVCFALAHLLLGDEPAATTVTDVVDLLGVITVIDVATWFDDATGEETVAERGLVELFDDERTIAQLATAQVEFADLIVRCGTAPARELARTNAVLARLSPTAGQVRLADAALDPTVLGLAVVAPEARRGRPDGVHAPLLRGAPPLDTDCGVSLFAFSDRRPFHPQRLHDAVDLLLDGVVRSRGRVWLATRPAEVLWLESAGGGLRLGRAGHWLADAGEEAWEHATPERAAMASLGWDEHYGDRSQDITVLTYAADHAEMSAALHAALLTDDELAAGERAWAQLPDPFGSWQEHGTGDADGCRHERDDQAGAAGRARAEAGAREPTGAGVAGPAPPEAAR</sequence>
<name>A0ABW3VN64_9PSEU</name>
<evidence type="ECO:0000313" key="3">
    <source>
        <dbReference type="EMBL" id="MFD1236649.1"/>
    </source>
</evidence>
<dbReference type="EMBL" id="JBHTMB010000240">
    <property type="protein sequence ID" value="MFD1236649.1"/>
    <property type="molecule type" value="Genomic_DNA"/>
</dbReference>
<dbReference type="Pfam" id="PF02492">
    <property type="entry name" value="cobW"/>
    <property type="match status" value="1"/>
</dbReference>
<evidence type="ECO:0000256" key="1">
    <source>
        <dbReference type="SAM" id="MobiDB-lite"/>
    </source>
</evidence>
<dbReference type="InterPro" id="IPR003495">
    <property type="entry name" value="CobW/HypB/UreG_nucleotide-bd"/>
</dbReference>